<organism evidence="1">
    <name type="scientific">Rhizophora mucronata</name>
    <name type="common">Asiatic mangrove</name>
    <dbReference type="NCBI Taxonomy" id="61149"/>
    <lineage>
        <taxon>Eukaryota</taxon>
        <taxon>Viridiplantae</taxon>
        <taxon>Streptophyta</taxon>
        <taxon>Embryophyta</taxon>
        <taxon>Tracheophyta</taxon>
        <taxon>Spermatophyta</taxon>
        <taxon>Magnoliopsida</taxon>
        <taxon>eudicotyledons</taxon>
        <taxon>Gunneridae</taxon>
        <taxon>Pentapetalae</taxon>
        <taxon>rosids</taxon>
        <taxon>fabids</taxon>
        <taxon>Malpighiales</taxon>
        <taxon>Rhizophoraceae</taxon>
        <taxon>Rhizophora</taxon>
    </lineage>
</organism>
<evidence type="ECO:0000313" key="1">
    <source>
        <dbReference type="EMBL" id="MBX72494.1"/>
    </source>
</evidence>
<reference evidence="1" key="1">
    <citation type="submission" date="2018-02" db="EMBL/GenBank/DDBJ databases">
        <title>Rhizophora mucronata_Transcriptome.</title>
        <authorList>
            <person name="Meera S.P."/>
            <person name="Sreeshan A."/>
            <person name="Augustine A."/>
        </authorList>
    </citation>
    <scope>NUCLEOTIDE SEQUENCE</scope>
    <source>
        <tissue evidence="1">Leaf</tissue>
    </source>
</reference>
<dbReference type="EMBL" id="GGEC01092010">
    <property type="protein sequence ID" value="MBX72494.1"/>
    <property type="molecule type" value="Transcribed_RNA"/>
</dbReference>
<dbReference type="AlphaFoldDB" id="A0A2P2R010"/>
<protein>
    <submittedName>
        <fullName evidence="1">Uncharacterized protein</fullName>
    </submittedName>
</protein>
<sequence>MNTVVVENLRTAKSEAVLAIARNRDLA</sequence>
<accession>A0A2P2R010</accession>
<proteinExistence type="predicted"/>
<name>A0A2P2R010_RHIMU</name>